<dbReference type="Proteomes" id="UP000467700">
    <property type="component" value="Unassembled WGS sequence"/>
</dbReference>
<dbReference type="InterPro" id="IPR036537">
    <property type="entry name" value="Adaptor_Cbl_N_dom_sf"/>
</dbReference>
<sequence>MSESDTQPPATNTEEEPGPRPLPEYEAPTNVPGNILNISNAVLGSLKVALEFTSVPFVAEAAGIVCSVLEICERAHQILQSCQHLVEEACGLTYLVYTHFDELSNSGKNPIEMNPRLERQLRSMVESLNLVKQECLRLSKQGWVQRVFKYGDNKDTIETLRHRLNTSTSIFHVESFIDIRTALDRMLKEVETRQANITQVKTTNITLNANENARFNAIGQTVTATNCGNTSTVVYNYVNGVFQTSARDGVREIEEIA</sequence>
<dbReference type="CDD" id="cd21037">
    <property type="entry name" value="MLKL_NTD"/>
    <property type="match status" value="1"/>
</dbReference>
<dbReference type="InterPro" id="IPR059179">
    <property type="entry name" value="MLKL-like_MCAfunc"/>
</dbReference>
<dbReference type="Gene3D" id="1.20.930.20">
    <property type="entry name" value="Adaptor protein Cbl, N-terminal domain"/>
    <property type="match status" value="1"/>
</dbReference>
<evidence type="ECO:0000256" key="1">
    <source>
        <dbReference type="SAM" id="MobiDB-lite"/>
    </source>
</evidence>
<dbReference type="EMBL" id="CACVBS010000101">
    <property type="protein sequence ID" value="CAA7271131.1"/>
    <property type="molecule type" value="Genomic_DNA"/>
</dbReference>
<dbReference type="AlphaFoldDB" id="A0A8S0WJF0"/>
<organism evidence="2 3">
    <name type="scientific">Cyclocybe aegerita</name>
    <name type="common">Black poplar mushroom</name>
    <name type="synonym">Agrocybe aegerita</name>
    <dbReference type="NCBI Taxonomy" id="1973307"/>
    <lineage>
        <taxon>Eukaryota</taxon>
        <taxon>Fungi</taxon>
        <taxon>Dikarya</taxon>
        <taxon>Basidiomycota</taxon>
        <taxon>Agaricomycotina</taxon>
        <taxon>Agaricomycetes</taxon>
        <taxon>Agaricomycetidae</taxon>
        <taxon>Agaricales</taxon>
        <taxon>Agaricineae</taxon>
        <taxon>Bolbitiaceae</taxon>
        <taxon>Cyclocybe</taxon>
    </lineage>
</organism>
<name>A0A8S0WJF0_CYCAE</name>
<evidence type="ECO:0000313" key="2">
    <source>
        <dbReference type="EMBL" id="CAA7271131.1"/>
    </source>
</evidence>
<dbReference type="GO" id="GO:0007166">
    <property type="term" value="P:cell surface receptor signaling pathway"/>
    <property type="evidence" value="ECO:0007669"/>
    <property type="project" value="InterPro"/>
</dbReference>
<feature type="compositionally biased region" description="Polar residues" evidence="1">
    <location>
        <begin position="1"/>
        <end position="12"/>
    </location>
</feature>
<gene>
    <name evidence="2" type="ORF">AAE3_LOCUS13357</name>
</gene>
<proteinExistence type="predicted"/>
<protein>
    <submittedName>
        <fullName evidence="2">Uncharacterized protein</fullName>
    </submittedName>
</protein>
<evidence type="ECO:0000313" key="3">
    <source>
        <dbReference type="Proteomes" id="UP000467700"/>
    </source>
</evidence>
<accession>A0A8S0WJF0</accession>
<keyword evidence="3" id="KW-1185">Reference proteome</keyword>
<reference evidence="2 3" key="1">
    <citation type="submission" date="2020-01" db="EMBL/GenBank/DDBJ databases">
        <authorList>
            <person name="Gupta K D."/>
        </authorList>
    </citation>
    <scope>NUCLEOTIDE SEQUENCE [LARGE SCALE GENOMIC DNA]</scope>
</reference>
<comment type="caution">
    <text evidence="2">The sequence shown here is derived from an EMBL/GenBank/DDBJ whole genome shotgun (WGS) entry which is preliminary data.</text>
</comment>
<feature type="region of interest" description="Disordered" evidence="1">
    <location>
        <begin position="1"/>
        <end position="28"/>
    </location>
</feature>